<reference evidence="15 16" key="1">
    <citation type="submission" date="2016-04" db="EMBL/GenBank/DDBJ databases">
        <title>Draft genome sequence of freshwater magnetotactic bacteria Magnetospirillum marisnigri SP-1 and Magnetospirillum moscoviense BB-1.</title>
        <authorList>
            <person name="Koziaeva V."/>
            <person name="Dziuba M.V."/>
            <person name="Ivanov T.M."/>
            <person name="Kuznetsov B."/>
            <person name="Grouzdev D.S."/>
        </authorList>
    </citation>
    <scope>NUCLEOTIDE SEQUENCE [LARGE SCALE GENOMIC DNA]</scope>
    <source>
        <strain evidence="15 16">SP-1</strain>
    </source>
</reference>
<dbReference type="InterPro" id="IPR037069">
    <property type="entry name" value="AcylCoA_DH/ox_N_sf"/>
</dbReference>
<evidence type="ECO:0000256" key="2">
    <source>
        <dbReference type="ARBA" id="ARBA00009347"/>
    </source>
</evidence>
<dbReference type="AlphaFoldDB" id="A0A178MVT2"/>
<dbReference type="InterPro" id="IPR052166">
    <property type="entry name" value="Diverse_Acyl-CoA_DH"/>
</dbReference>
<dbReference type="STRING" id="1285242.A6A04_14550"/>
<evidence type="ECO:0000256" key="10">
    <source>
        <dbReference type="RuleBase" id="RU362125"/>
    </source>
</evidence>
<dbReference type="InterPro" id="IPR009075">
    <property type="entry name" value="AcylCo_DH/oxidase_C"/>
</dbReference>
<evidence type="ECO:0000259" key="11">
    <source>
        <dbReference type="Pfam" id="PF00441"/>
    </source>
</evidence>
<dbReference type="InterPro" id="IPR009100">
    <property type="entry name" value="AcylCoA_DH/oxidase_NM_dom_sf"/>
</dbReference>
<comment type="function">
    <text evidence="7">Involved in the assimilation of dimethylsulphoniopropionate (DMSP), an important compound in the fixation of carbon in marine phytoplankton, by mediating the conversion of 3-(methylthio)propanoyl-CoA (MMPA-CoA) to 3-(methylthio)acryloyl-CoA (MTA-CoA).</text>
</comment>
<evidence type="ECO:0000256" key="9">
    <source>
        <dbReference type="ARBA" id="ARBA00069043"/>
    </source>
</evidence>
<dbReference type="GO" id="GO:0016627">
    <property type="term" value="F:oxidoreductase activity, acting on the CH-CH group of donors"/>
    <property type="evidence" value="ECO:0007669"/>
    <property type="project" value="InterPro"/>
</dbReference>
<evidence type="ECO:0000259" key="13">
    <source>
        <dbReference type="Pfam" id="PF02771"/>
    </source>
</evidence>
<evidence type="ECO:0000313" key="16">
    <source>
        <dbReference type="Proteomes" id="UP000078428"/>
    </source>
</evidence>
<dbReference type="Gene3D" id="1.10.540.10">
    <property type="entry name" value="Acyl-CoA dehydrogenase/oxidase, N-terminal domain"/>
    <property type="match status" value="1"/>
</dbReference>
<dbReference type="EC" id="1.3.99.41" evidence="8"/>
<feature type="domain" description="Acyl-CoA dehydrogenase/oxidase N-terminal" evidence="13">
    <location>
        <begin position="80"/>
        <end position="157"/>
    </location>
</feature>
<dbReference type="Proteomes" id="UP000078428">
    <property type="component" value="Unassembled WGS sequence"/>
</dbReference>
<dbReference type="OrthoDB" id="5510711at2"/>
<dbReference type="FunFam" id="2.40.110.10:FF:000031">
    <property type="entry name" value="Acyl-CoA dehydrogenase, putative"/>
    <property type="match status" value="1"/>
</dbReference>
<dbReference type="InterPro" id="IPR025878">
    <property type="entry name" value="Acyl-CoA_dh-like_C_dom"/>
</dbReference>
<sequence length="592" mass="62895">MPTFSAPVRDMAFVIEEIGELSRISALPGHSEATADLVTAVLAEAGKFGAGVLAPLNPVGDRQGCRLENGKVSLAPGFVDAYKRFVAAGWNAVPFDPEFGGQGLPWLVGTAVQEIWHSANMAFGLIPMLTQGAVDLLSTHGTEDQKALYLPKLVSGQWTGTMNLTEPGAGSDVGALKTKAVRKGDHYRITGQKIFITGGEHDAAENIVHLVLARLPDAPPGVKGISLFLVPKFLVNPDGSMGQRNDIKCLKLEHKLGINGSPTCVMAYGDDEGAIGSLVGGENQGLALMFTMMNNARLAVGLEAIAVAERAMQKAQAYARERVQGIAPGHAAPGPIIRHPDVRRMLMTQRVLVEANRALAYYVASRLDIARRDPDKAERARAHAEVDLLIPVVKSWGTDSGVKVADLTIQVFGGMGFIEETGVAQHLRDVRITAIYEGTNGIQAMDLVGRKLIRDQGEALRAHIAEMRKVDEALAAVGGEDFAVLRRQLAAAVFAVSAAMDFILTRHAGDPHLAGSVAAPFLDLLAVTSGGWLMARMALAANRRLDEGGDDEAFLIARIKAARFFADVILPQAGALLGVIEAGSGAVAEDWL</sequence>
<comment type="cofactor">
    <cofactor evidence="1 10">
        <name>FAD</name>
        <dbReference type="ChEBI" id="CHEBI:57692"/>
    </cofactor>
</comment>
<dbReference type="PANTHER" id="PTHR42803">
    <property type="entry name" value="ACYL-COA DEHYDROGENASE"/>
    <property type="match status" value="1"/>
</dbReference>
<keyword evidence="5 10" id="KW-0560">Oxidoreductase</keyword>
<evidence type="ECO:0000259" key="12">
    <source>
        <dbReference type="Pfam" id="PF02770"/>
    </source>
</evidence>
<evidence type="ECO:0000256" key="1">
    <source>
        <dbReference type="ARBA" id="ARBA00001974"/>
    </source>
</evidence>
<evidence type="ECO:0000256" key="3">
    <source>
        <dbReference type="ARBA" id="ARBA00022630"/>
    </source>
</evidence>
<dbReference type="InterPro" id="IPR006091">
    <property type="entry name" value="Acyl-CoA_Oxase/DH_mid-dom"/>
</dbReference>
<name>A0A178MVT2_9PROT</name>
<comment type="catalytic activity">
    <reaction evidence="6">
        <text>3-(methylsulfanyl)propanoyl-CoA + oxidized [electron-transfer flavoprotein] + H(+) = 3-(methylsulfanyl)acryloyl-CoA + reduced [electron-transfer flavoprotein]</text>
        <dbReference type="Rhea" id="RHEA:52612"/>
        <dbReference type="Rhea" id="RHEA-COMP:10685"/>
        <dbReference type="Rhea" id="RHEA-COMP:10686"/>
        <dbReference type="ChEBI" id="CHEBI:15378"/>
        <dbReference type="ChEBI" id="CHEBI:57692"/>
        <dbReference type="ChEBI" id="CHEBI:58307"/>
        <dbReference type="ChEBI" id="CHEBI:82815"/>
        <dbReference type="ChEBI" id="CHEBI:84994"/>
        <dbReference type="EC" id="1.3.99.41"/>
    </reaction>
    <physiologicalReaction direction="left-to-right" evidence="6">
        <dbReference type="Rhea" id="RHEA:52613"/>
    </physiologicalReaction>
</comment>
<dbReference type="Pfam" id="PF12806">
    <property type="entry name" value="Acyl-CoA_dh_C"/>
    <property type="match status" value="1"/>
</dbReference>
<dbReference type="Gene3D" id="2.40.110.10">
    <property type="entry name" value="Butyryl-CoA Dehydrogenase, subunit A, domain 2"/>
    <property type="match status" value="1"/>
</dbReference>
<evidence type="ECO:0000256" key="5">
    <source>
        <dbReference type="ARBA" id="ARBA00023002"/>
    </source>
</evidence>
<dbReference type="SUPFAM" id="SSF47203">
    <property type="entry name" value="Acyl-CoA dehydrogenase C-terminal domain-like"/>
    <property type="match status" value="1"/>
</dbReference>
<evidence type="ECO:0000256" key="6">
    <source>
        <dbReference type="ARBA" id="ARBA00051388"/>
    </source>
</evidence>
<evidence type="ECO:0000256" key="8">
    <source>
        <dbReference type="ARBA" id="ARBA00066694"/>
    </source>
</evidence>
<evidence type="ECO:0000313" key="15">
    <source>
        <dbReference type="EMBL" id="OAN53169.1"/>
    </source>
</evidence>
<accession>A0A178MVT2</accession>
<protein>
    <recommendedName>
        <fullName evidence="9">3-methylmercaptopropionyl-CoA dehydrogenase</fullName>
        <ecNumber evidence="8">1.3.99.41</ecNumber>
    </recommendedName>
</protein>
<dbReference type="PANTHER" id="PTHR42803:SF1">
    <property type="entry name" value="BROAD-SPECIFICITY LINEAR ACYL-COA DEHYDROGENASE FADE5"/>
    <property type="match status" value="1"/>
</dbReference>
<keyword evidence="4 10" id="KW-0274">FAD</keyword>
<keyword evidence="3 10" id="KW-0285">Flavoprotein</keyword>
<dbReference type="InterPro" id="IPR036250">
    <property type="entry name" value="AcylCo_DH-like_C"/>
</dbReference>
<dbReference type="Pfam" id="PF02771">
    <property type="entry name" value="Acyl-CoA_dh_N"/>
    <property type="match status" value="1"/>
</dbReference>
<dbReference type="Pfam" id="PF00441">
    <property type="entry name" value="Acyl-CoA_dh_1"/>
    <property type="match status" value="1"/>
</dbReference>
<keyword evidence="16" id="KW-1185">Reference proteome</keyword>
<proteinExistence type="inferred from homology"/>
<evidence type="ECO:0000259" key="14">
    <source>
        <dbReference type="Pfam" id="PF12806"/>
    </source>
</evidence>
<dbReference type="RefSeq" id="WP_068490339.1">
    <property type="nucleotide sequence ID" value="NZ_LWQT01000040.1"/>
</dbReference>
<comment type="similarity">
    <text evidence="2 10">Belongs to the acyl-CoA dehydrogenase family.</text>
</comment>
<feature type="domain" description="Acyl-CoA oxidase/dehydrogenase middle" evidence="12">
    <location>
        <begin position="162"/>
        <end position="266"/>
    </location>
</feature>
<dbReference type="GO" id="GO:0050660">
    <property type="term" value="F:flavin adenine dinucleotide binding"/>
    <property type="evidence" value="ECO:0007669"/>
    <property type="project" value="InterPro"/>
</dbReference>
<dbReference type="InterPro" id="IPR013786">
    <property type="entry name" value="AcylCoA_DH/ox_N"/>
</dbReference>
<dbReference type="Pfam" id="PF02770">
    <property type="entry name" value="Acyl-CoA_dh_M"/>
    <property type="match status" value="1"/>
</dbReference>
<feature type="domain" description="Acetyl-CoA dehydrogenase-like C-terminal" evidence="14">
    <location>
        <begin position="473"/>
        <end position="588"/>
    </location>
</feature>
<evidence type="ECO:0000256" key="4">
    <source>
        <dbReference type="ARBA" id="ARBA00022827"/>
    </source>
</evidence>
<evidence type="ECO:0000256" key="7">
    <source>
        <dbReference type="ARBA" id="ARBA00058683"/>
    </source>
</evidence>
<comment type="caution">
    <text evidence="15">The sequence shown here is derived from an EMBL/GenBank/DDBJ whole genome shotgun (WGS) entry which is preliminary data.</text>
</comment>
<dbReference type="Gene3D" id="1.20.140.10">
    <property type="entry name" value="Butyryl-CoA Dehydrogenase, subunit A, domain 3"/>
    <property type="match status" value="1"/>
</dbReference>
<dbReference type="InterPro" id="IPR046373">
    <property type="entry name" value="Acyl-CoA_Oxase/DH_mid-dom_sf"/>
</dbReference>
<dbReference type="SUPFAM" id="SSF56645">
    <property type="entry name" value="Acyl-CoA dehydrogenase NM domain-like"/>
    <property type="match status" value="1"/>
</dbReference>
<organism evidence="15 16">
    <name type="scientific">Paramagnetospirillum marisnigri</name>
    <dbReference type="NCBI Taxonomy" id="1285242"/>
    <lineage>
        <taxon>Bacteria</taxon>
        <taxon>Pseudomonadati</taxon>
        <taxon>Pseudomonadota</taxon>
        <taxon>Alphaproteobacteria</taxon>
        <taxon>Rhodospirillales</taxon>
        <taxon>Magnetospirillaceae</taxon>
        <taxon>Paramagnetospirillum</taxon>
    </lineage>
</organism>
<gene>
    <name evidence="15" type="ORF">A6A04_14550</name>
</gene>
<dbReference type="EMBL" id="LWQT01000040">
    <property type="protein sequence ID" value="OAN53169.1"/>
    <property type="molecule type" value="Genomic_DNA"/>
</dbReference>
<feature type="domain" description="Acyl-CoA dehydrogenase/oxidase C-terminal" evidence="11">
    <location>
        <begin position="283"/>
        <end position="447"/>
    </location>
</feature>